<sequence>MSTSITRSPDTLALPTTQPPSQAASARRPSPLRTKAEKAWENILDINSQAIAFLHRHRRQLLIILIAALLIATMYVGIHLGIKIYHVYEHEQEEEVKGMDEEMKLG</sequence>
<keyword evidence="4" id="KW-1185">Reference proteome</keyword>
<evidence type="ECO:0000256" key="2">
    <source>
        <dbReference type="SAM" id="Phobius"/>
    </source>
</evidence>
<feature type="transmembrane region" description="Helical" evidence="2">
    <location>
        <begin position="61"/>
        <end position="82"/>
    </location>
</feature>
<dbReference type="EMBL" id="CP099423">
    <property type="protein sequence ID" value="USW54870.1"/>
    <property type="molecule type" value="Genomic_DNA"/>
</dbReference>
<evidence type="ECO:0000256" key="1">
    <source>
        <dbReference type="SAM" id="MobiDB-lite"/>
    </source>
</evidence>
<feature type="compositionally biased region" description="Polar residues" evidence="1">
    <location>
        <begin position="1"/>
        <end position="24"/>
    </location>
</feature>
<proteinExistence type="predicted"/>
<evidence type="ECO:0000313" key="3">
    <source>
        <dbReference type="EMBL" id="USW54870.1"/>
    </source>
</evidence>
<keyword evidence="2" id="KW-1133">Transmembrane helix</keyword>
<accession>A0A9Q9EL97</accession>
<evidence type="ECO:0000313" key="4">
    <source>
        <dbReference type="Proteomes" id="UP001056384"/>
    </source>
</evidence>
<keyword evidence="2" id="KW-0812">Transmembrane</keyword>
<dbReference type="Proteomes" id="UP001056384">
    <property type="component" value="Chromosome 6"/>
</dbReference>
<dbReference type="AlphaFoldDB" id="A0A9Q9EL97"/>
<keyword evidence="2" id="KW-0472">Membrane</keyword>
<protein>
    <submittedName>
        <fullName evidence="3">Uncharacterized protein</fullName>
    </submittedName>
</protein>
<organism evidence="3 4">
    <name type="scientific">Septoria linicola</name>
    <dbReference type="NCBI Taxonomy" id="215465"/>
    <lineage>
        <taxon>Eukaryota</taxon>
        <taxon>Fungi</taxon>
        <taxon>Dikarya</taxon>
        <taxon>Ascomycota</taxon>
        <taxon>Pezizomycotina</taxon>
        <taxon>Dothideomycetes</taxon>
        <taxon>Dothideomycetidae</taxon>
        <taxon>Mycosphaerellales</taxon>
        <taxon>Mycosphaerellaceae</taxon>
        <taxon>Septoria</taxon>
    </lineage>
</organism>
<reference evidence="3" key="1">
    <citation type="submission" date="2022-06" db="EMBL/GenBank/DDBJ databases">
        <title>Complete genome sequences of two strains of the flax pathogen Septoria linicola.</title>
        <authorList>
            <person name="Lapalu N."/>
            <person name="Simon A."/>
            <person name="Demenou B."/>
            <person name="Paumier D."/>
            <person name="Guillot M.-P."/>
            <person name="Gout L."/>
            <person name="Valade R."/>
        </authorList>
    </citation>
    <scope>NUCLEOTIDE SEQUENCE</scope>
    <source>
        <strain evidence="3">SE15195</strain>
    </source>
</reference>
<gene>
    <name evidence="3" type="ORF">Slin15195_G081890</name>
</gene>
<feature type="region of interest" description="Disordered" evidence="1">
    <location>
        <begin position="1"/>
        <end position="34"/>
    </location>
</feature>
<name>A0A9Q9EL97_9PEZI</name>